<feature type="non-terminal residue" evidence="2">
    <location>
        <position position="1"/>
    </location>
</feature>
<dbReference type="EMBL" id="JAAAHW010006394">
    <property type="protein sequence ID" value="KAF9962039.1"/>
    <property type="molecule type" value="Genomic_DNA"/>
</dbReference>
<feature type="compositionally biased region" description="Basic and acidic residues" evidence="1">
    <location>
        <begin position="27"/>
        <end position="43"/>
    </location>
</feature>
<evidence type="ECO:0000313" key="2">
    <source>
        <dbReference type="EMBL" id="KAF9962039.1"/>
    </source>
</evidence>
<gene>
    <name evidence="2" type="ORF">BGZ65_009845</name>
</gene>
<sequence length="69" mass="7719">RHSKAKHPGAPWPFEKKKKGTGSASKSVDKEKFAMEVDKKEFTLEADEKEEVEDGYDTAETEYDGEGAI</sequence>
<comment type="caution">
    <text evidence="2">The sequence shown here is derived from an EMBL/GenBank/DDBJ whole genome shotgun (WGS) entry which is preliminary data.</text>
</comment>
<protein>
    <submittedName>
        <fullName evidence="2">Uncharacterized protein</fullName>
    </submittedName>
</protein>
<dbReference type="AlphaFoldDB" id="A0A9P6J7D6"/>
<accession>A0A9P6J7D6</accession>
<dbReference type="Proteomes" id="UP000749646">
    <property type="component" value="Unassembled WGS sequence"/>
</dbReference>
<evidence type="ECO:0000256" key="1">
    <source>
        <dbReference type="SAM" id="MobiDB-lite"/>
    </source>
</evidence>
<feature type="region of interest" description="Disordered" evidence="1">
    <location>
        <begin position="1"/>
        <end position="69"/>
    </location>
</feature>
<reference evidence="2" key="1">
    <citation type="journal article" date="2020" name="Fungal Divers.">
        <title>Resolving the Mortierellaceae phylogeny through synthesis of multi-gene phylogenetics and phylogenomics.</title>
        <authorList>
            <person name="Vandepol N."/>
            <person name="Liber J."/>
            <person name="Desiro A."/>
            <person name="Na H."/>
            <person name="Kennedy M."/>
            <person name="Barry K."/>
            <person name="Grigoriev I.V."/>
            <person name="Miller A.N."/>
            <person name="O'Donnell K."/>
            <person name="Stajich J.E."/>
            <person name="Bonito G."/>
        </authorList>
    </citation>
    <scope>NUCLEOTIDE SEQUENCE</scope>
    <source>
        <strain evidence="2">MES-2147</strain>
    </source>
</reference>
<proteinExistence type="predicted"/>
<evidence type="ECO:0000313" key="3">
    <source>
        <dbReference type="Proteomes" id="UP000749646"/>
    </source>
</evidence>
<name>A0A9P6J7D6_9FUNG</name>
<feature type="compositionally biased region" description="Acidic residues" evidence="1">
    <location>
        <begin position="44"/>
        <end position="69"/>
    </location>
</feature>
<organism evidence="2 3">
    <name type="scientific">Modicella reniformis</name>
    <dbReference type="NCBI Taxonomy" id="1440133"/>
    <lineage>
        <taxon>Eukaryota</taxon>
        <taxon>Fungi</taxon>
        <taxon>Fungi incertae sedis</taxon>
        <taxon>Mucoromycota</taxon>
        <taxon>Mortierellomycotina</taxon>
        <taxon>Mortierellomycetes</taxon>
        <taxon>Mortierellales</taxon>
        <taxon>Mortierellaceae</taxon>
        <taxon>Modicella</taxon>
    </lineage>
</organism>
<keyword evidence="3" id="KW-1185">Reference proteome</keyword>